<reference evidence="2 3" key="1">
    <citation type="journal article" date="2019" name="Int. J. Syst. Evol. Microbiol.">
        <title>The Global Catalogue of Microorganisms (GCM) 10K type strain sequencing project: providing services to taxonomists for standard genome sequencing and annotation.</title>
        <authorList>
            <consortium name="The Broad Institute Genomics Platform"/>
            <consortium name="The Broad Institute Genome Sequencing Center for Infectious Disease"/>
            <person name="Wu L."/>
            <person name="Ma J."/>
        </authorList>
    </citation>
    <scope>NUCLEOTIDE SEQUENCE [LARGE SCALE GENOMIC DNA]</scope>
    <source>
        <strain evidence="2 3">JCM 14326</strain>
    </source>
</reference>
<dbReference type="Gene3D" id="3.90.550.10">
    <property type="entry name" value="Spore Coat Polysaccharide Biosynthesis Protein SpsA, Chain A"/>
    <property type="match status" value="1"/>
</dbReference>
<sequence length="325" mass="34089">MPTTPGPAVVVVSYGSAELAAQALRPFAGTGWTRVLVDCWSSAAERQRVLDLGAAEGWRLVLPDANLGFGAGADAGIAAARDAGCDVCLVLNPDATITAGDAGALVADVAADPALLVAPVVRTPRGTGWFTGAVLDLRTGRTRAGEPAGPDDVPWISGACFAVSAQRMLDLGGFGGHYFLYWEDVDLSVRWTRAGGRLALRRDLTCVHDAGGTQEGNARAAGHGTATRGKSALYHYYNTRNRLLFASRNVPAGHRGGWLRATPAYTREVLLRGGRRAVVRHPLRTVWPALRGTAAGLRFLAAARSGTAATNDRTTDTKGVTHGAR</sequence>
<dbReference type="InterPro" id="IPR029044">
    <property type="entry name" value="Nucleotide-diphossugar_trans"/>
</dbReference>
<dbReference type="Proteomes" id="UP001501094">
    <property type="component" value="Unassembled WGS sequence"/>
</dbReference>
<keyword evidence="3" id="KW-1185">Reference proteome</keyword>
<name>A0ABN2N7Y1_9MICO</name>
<dbReference type="PANTHER" id="PTHR43179">
    <property type="entry name" value="RHAMNOSYLTRANSFERASE WBBL"/>
    <property type="match status" value="1"/>
</dbReference>
<evidence type="ECO:0000313" key="3">
    <source>
        <dbReference type="Proteomes" id="UP001501094"/>
    </source>
</evidence>
<organism evidence="2 3">
    <name type="scientific">Myceligenerans crystallogenes</name>
    <dbReference type="NCBI Taxonomy" id="316335"/>
    <lineage>
        <taxon>Bacteria</taxon>
        <taxon>Bacillati</taxon>
        <taxon>Actinomycetota</taxon>
        <taxon>Actinomycetes</taxon>
        <taxon>Micrococcales</taxon>
        <taxon>Promicromonosporaceae</taxon>
        <taxon>Myceligenerans</taxon>
    </lineage>
</organism>
<dbReference type="RefSeq" id="WP_344099070.1">
    <property type="nucleotide sequence ID" value="NZ_BAAANL010000001.1"/>
</dbReference>
<comment type="caution">
    <text evidence="2">The sequence shown here is derived from an EMBL/GenBank/DDBJ whole genome shotgun (WGS) entry which is preliminary data.</text>
</comment>
<evidence type="ECO:0000313" key="2">
    <source>
        <dbReference type="EMBL" id="GAA1851196.1"/>
    </source>
</evidence>
<accession>A0ABN2N7Y1</accession>
<dbReference type="SUPFAM" id="SSF53448">
    <property type="entry name" value="Nucleotide-diphospho-sugar transferases"/>
    <property type="match status" value="1"/>
</dbReference>
<gene>
    <name evidence="2" type="ORF">GCM10009751_04520</name>
</gene>
<dbReference type="PANTHER" id="PTHR43179:SF7">
    <property type="entry name" value="RHAMNOSYLTRANSFERASE WBBL"/>
    <property type="match status" value="1"/>
</dbReference>
<feature type="region of interest" description="Disordered" evidence="1">
    <location>
        <begin position="306"/>
        <end position="325"/>
    </location>
</feature>
<protein>
    <recommendedName>
        <fullName evidence="4">Glycosyltransferase, GT2 family</fullName>
    </recommendedName>
</protein>
<dbReference type="EMBL" id="BAAANL010000001">
    <property type="protein sequence ID" value="GAA1851196.1"/>
    <property type="molecule type" value="Genomic_DNA"/>
</dbReference>
<evidence type="ECO:0000256" key="1">
    <source>
        <dbReference type="SAM" id="MobiDB-lite"/>
    </source>
</evidence>
<evidence type="ECO:0008006" key="4">
    <source>
        <dbReference type="Google" id="ProtNLM"/>
    </source>
</evidence>
<proteinExistence type="predicted"/>